<dbReference type="Pfam" id="PF02458">
    <property type="entry name" value="Transferase"/>
    <property type="match status" value="1"/>
</dbReference>
<comment type="caution">
    <text evidence="2">The sequence shown here is derived from an EMBL/GenBank/DDBJ whole genome shotgun (WGS) entry which is preliminary data.</text>
</comment>
<evidence type="ECO:0000313" key="2">
    <source>
        <dbReference type="EMBL" id="KAG6706612.1"/>
    </source>
</evidence>
<organism evidence="2 3">
    <name type="scientific">Carya illinoinensis</name>
    <name type="common">Pecan</name>
    <dbReference type="NCBI Taxonomy" id="32201"/>
    <lineage>
        <taxon>Eukaryota</taxon>
        <taxon>Viridiplantae</taxon>
        <taxon>Streptophyta</taxon>
        <taxon>Embryophyta</taxon>
        <taxon>Tracheophyta</taxon>
        <taxon>Spermatophyta</taxon>
        <taxon>Magnoliopsida</taxon>
        <taxon>eudicotyledons</taxon>
        <taxon>Gunneridae</taxon>
        <taxon>Pentapetalae</taxon>
        <taxon>rosids</taxon>
        <taxon>fabids</taxon>
        <taxon>Fagales</taxon>
        <taxon>Juglandaceae</taxon>
        <taxon>Carya</taxon>
    </lineage>
</organism>
<dbReference type="InterPro" id="IPR023213">
    <property type="entry name" value="CAT-like_dom_sf"/>
</dbReference>
<dbReference type="AlphaFoldDB" id="A0A922JII2"/>
<dbReference type="GO" id="GO:0016747">
    <property type="term" value="F:acyltransferase activity, transferring groups other than amino-acyl groups"/>
    <property type="evidence" value="ECO:0007669"/>
    <property type="project" value="TreeGrafter"/>
</dbReference>
<name>A0A922JII2_CARIL</name>
<gene>
    <name evidence="2" type="ORF">I3842_07G230100</name>
</gene>
<dbReference type="PANTHER" id="PTHR31642:SF145">
    <property type="entry name" value="BRASSINOSTEROID-RELATED ACYLTRANSFERASE 1"/>
    <property type="match status" value="1"/>
</dbReference>
<sequence>MGTQLANDQTVAITKSVSVHPKYVRPQKVLNLSNLDRQCPSLMYTVSFYKPSPSYKHLSLDFVFNSLKSGLEDTLSVWYPAAGRLCLNQNDGKLDIWCNNKGAFLVEAVTQIKISELGDLSQYNKFFEKLVYKPHSFGNFSQMPLVVAQVTKFGCGGYSIGIGVNHSLFDGPATHDFLNAWASNSAIMEGKGRVEQQKPLHERGSTLMVVTNCPAPNMTTKLSEKSSSSRKKAAAIDHLYQLIMQAATDQSLSDHVGFMNQNGYLLRTFHLSSAMIESLKRKVSGKRGGSFSCSSFEVVAAHLWKARSRALGLRRETMACLQFSVDIRNRMVPPLPKGFSGNAYVLASVALTAGALEGESHERIVEKIREAKNSISNEYVYAYVEALEGPRPSDLPPLKELTMLSDWTRMPFHKIPFLHGEAAYASPLVAPVPQVAYFMQNPDDDKGIDLRIGLLPHCLKSFSEYFLNV</sequence>
<dbReference type="PANTHER" id="PTHR31642">
    <property type="entry name" value="TRICHOTHECENE 3-O-ACETYLTRANSFERASE"/>
    <property type="match status" value="1"/>
</dbReference>
<evidence type="ECO:0000256" key="1">
    <source>
        <dbReference type="ARBA" id="ARBA00009861"/>
    </source>
</evidence>
<dbReference type="InterPro" id="IPR050317">
    <property type="entry name" value="Plant_Fungal_Acyltransferase"/>
</dbReference>
<accession>A0A922JII2</accession>
<reference evidence="2" key="1">
    <citation type="submission" date="2021-01" db="EMBL/GenBank/DDBJ databases">
        <authorList>
            <person name="Lovell J.T."/>
            <person name="Bentley N."/>
            <person name="Bhattarai G."/>
            <person name="Jenkins J.W."/>
            <person name="Sreedasyam A."/>
            <person name="Alarcon Y."/>
            <person name="Bock C."/>
            <person name="Boston L."/>
            <person name="Carlson J."/>
            <person name="Cervantes K."/>
            <person name="Clermont K."/>
            <person name="Krom N."/>
            <person name="Kubenka K."/>
            <person name="Mamidi S."/>
            <person name="Mattison C."/>
            <person name="Monteros M."/>
            <person name="Pisani C."/>
            <person name="Plott C."/>
            <person name="Rajasekar S."/>
            <person name="Rhein H.S."/>
            <person name="Rohla C."/>
            <person name="Song M."/>
            <person name="Hilaire R.S."/>
            <person name="Shu S."/>
            <person name="Wells L."/>
            <person name="Wang X."/>
            <person name="Webber J."/>
            <person name="Heerema R.J."/>
            <person name="Klein P."/>
            <person name="Conner P."/>
            <person name="Grauke L."/>
            <person name="Grimwood J."/>
            <person name="Schmutz J."/>
            <person name="Randall J.J."/>
        </authorList>
    </citation>
    <scope>NUCLEOTIDE SEQUENCE</scope>
    <source>
        <tissue evidence="2">Leaf</tissue>
    </source>
</reference>
<dbReference type="EMBL" id="CM031831">
    <property type="protein sequence ID" value="KAG6706612.1"/>
    <property type="molecule type" value="Genomic_DNA"/>
</dbReference>
<proteinExistence type="inferred from homology"/>
<evidence type="ECO:0000313" key="3">
    <source>
        <dbReference type="Proteomes" id="UP000811246"/>
    </source>
</evidence>
<comment type="similarity">
    <text evidence="1">Belongs to the plant acyltransferase family.</text>
</comment>
<dbReference type="OrthoDB" id="671439at2759"/>
<dbReference type="Proteomes" id="UP000811246">
    <property type="component" value="Chromosome 7"/>
</dbReference>
<protein>
    <submittedName>
        <fullName evidence="2">Uncharacterized protein</fullName>
    </submittedName>
</protein>
<dbReference type="Gene3D" id="3.30.559.10">
    <property type="entry name" value="Chloramphenicol acetyltransferase-like domain"/>
    <property type="match status" value="2"/>
</dbReference>